<keyword evidence="2 4" id="KW-0238">DNA-binding</keyword>
<dbReference type="PANTHER" id="PTHR43479:SF11">
    <property type="entry name" value="ACREF_ENVCD OPERON REPRESSOR-RELATED"/>
    <property type="match status" value="1"/>
</dbReference>
<dbReference type="PROSITE" id="PS50977">
    <property type="entry name" value="HTH_TETR_2"/>
    <property type="match status" value="1"/>
</dbReference>
<evidence type="ECO:0000256" key="3">
    <source>
        <dbReference type="ARBA" id="ARBA00023163"/>
    </source>
</evidence>
<dbReference type="PRINTS" id="PR00455">
    <property type="entry name" value="HTHTETR"/>
</dbReference>
<name>A0A0B4RZS7_9FIRM</name>
<dbReference type="EMBL" id="CP101412">
    <property type="protein sequence ID" value="WBB30770.1"/>
    <property type="molecule type" value="Genomic_DNA"/>
</dbReference>
<dbReference type="Proteomes" id="UP001141458">
    <property type="component" value="Unassembled WGS sequence"/>
</dbReference>
<evidence type="ECO:0000313" key="6">
    <source>
        <dbReference type="EMBL" id="AIZ36013.1"/>
    </source>
</evidence>
<dbReference type="InterPro" id="IPR023772">
    <property type="entry name" value="DNA-bd_HTH_TetR-type_CS"/>
</dbReference>
<dbReference type="SUPFAM" id="SSF46689">
    <property type="entry name" value="Homeodomain-like"/>
    <property type="match status" value="1"/>
</dbReference>
<dbReference type="GeneID" id="93384697"/>
<dbReference type="KEGG" id="pmic:NW74_00825"/>
<keyword evidence="9" id="KW-1185">Reference proteome</keyword>
<sequence length="217" mass="24457">MSKKYNSQSTIDDILSVSAKLFLEKGFDKTSMNDIATTAGISKGAIYHHFQSKDAIIKAVTEKKAQVIKETMNNWLSEMNSLNGKEKLQAILEKNLDSQETHYLDDVMNTRMKSAEFVLAYMQDCVCKDSHLISEIIKQGISDGSLATDYPDECAEVFLLLINVWCDPAVFSCNADKLLLRLKFLQNMMMSIGIDVLTDTIIQKSTDLLHRLYPQGE</sequence>
<dbReference type="EMBL" id="CP009761">
    <property type="protein sequence ID" value="AIZ36013.1"/>
    <property type="molecule type" value="Genomic_DNA"/>
</dbReference>
<dbReference type="InterPro" id="IPR001647">
    <property type="entry name" value="HTH_TetR"/>
</dbReference>
<dbReference type="PROSITE" id="PS01081">
    <property type="entry name" value="HTH_TETR_1"/>
    <property type="match status" value="1"/>
</dbReference>
<feature type="DNA-binding region" description="H-T-H motif" evidence="4">
    <location>
        <begin position="31"/>
        <end position="50"/>
    </location>
</feature>
<evidence type="ECO:0000256" key="1">
    <source>
        <dbReference type="ARBA" id="ARBA00023015"/>
    </source>
</evidence>
<evidence type="ECO:0000256" key="4">
    <source>
        <dbReference type="PROSITE-ProRule" id="PRU00335"/>
    </source>
</evidence>
<evidence type="ECO:0000313" key="9">
    <source>
        <dbReference type="Proteomes" id="UP000031386"/>
    </source>
</evidence>
<reference evidence="6 9" key="1">
    <citation type="submission" date="2014-10" db="EMBL/GenBank/DDBJ databases">
        <title>Complete genome sequence of Parvimonas micra KCOM 1535 (= ChDC B708).</title>
        <authorList>
            <person name="Kook J.-K."/>
            <person name="Park S.-N."/>
            <person name="Lim Y.K."/>
            <person name="Roh H."/>
        </authorList>
    </citation>
    <scope>NUCLEOTIDE SEQUENCE [LARGE SCALE GENOMIC DNA]</scope>
    <source>
        <strain evidence="6">KCOM 1535</strain>
        <strain evidence="9">KCOM 1535 / ChDC B708</strain>
    </source>
</reference>
<evidence type="ECO:0000256" key="2">
    <source>
        <dbReference type="ARBA" id="ARBA00023125"/>
    </source>
</evidence>
<keyword evidence="3" id="KW-0804">Transcription</keyword>
<dbReference type="InterPro" id="IPR050624">
    <property type="entry name" value="HTH-type_Tx_Regulator"/>
</dbReference>
<dbReference type="EMBL" id="JANDZV010000010">
    <property type="protein sequence ID" value="MCZ7408266.1"/>
    <property type="molecule type" value="Genomic_DNA"/>
</dbReference>
<accession>A0A0B4RZS7</accession>
<dbReference type="STRING" id="33033.NW74_00825"/>
<protein>
    <submittedName>
        <fullName evidence="6">TetR family transcriptional regulator</fullName>
    </submittedName>
    <submittedName>
        <fullName evidence="7">TetR/AcrR family transcriptional regulator</fullName>
    </submittedName>
</protein>
<evidence type="ECO:0000313" key="8">
    <source>
        <dbReference type="EMBL" id="WBB30770.1"/>
    </source>
</evidence>
<dbReference type="Proteomes" id="UP000031386">
    <property type="component" value="Chromosome"/>
</dbReference>
<evidence type="ECO:0000259" key="5">
    <source>
        <dbReference type="PROSITE" id="PS50977"/>
    </source>
</evidence>
<gene>
    <name evidence="8" type="ORF">NM222_07405</name>
    <name evidence="7" type="ORF">NND69_07885</name>
    <name evidence="6" type="ORF">NW74_00825</name>
</gene>
<dbReference type="AlphaFoldDB" id="A0A0B4RZS7"/>
<dbReference type="GO" id="GO:0045892">
    <property type="term" value="P:negative regulation of DNA-templated transcription"/>
    <property type="evidence" value="ECO:0007669"/>
    <property type="project" value="UniProtKB-ARBA"/>
</dbReference>
<dbReference type="InterPro" id="IPR009057">
    <property type="entry name" value="Homeodomain-like_sf"/>
</dbReference>
<dbReference type="RefSeq" id="WP_004831893.1">
    <property type="nucleotide sequence ID" value="NZ_BHYQ01000001.1"/>
</dbReference>
<evidence type="ECO:0000313" key="7">
    <source>
        <dbReference type="EMBL" id="MCZ7408266.1"/>
    </source>
</evidence>
<dbReference type="Pfam" id="PF00440">
    <property type="entry name" value="TetR_N"/>
    <property type="match status" value="1"/>
</dbReference>
<dbReference type="PANTHER" id="PTHR43479">
    <property type="entry name" value="ACREF/ENVCD OPERON REPRESSOR-RELATED"/>
    <property type="match status" value="1"/>
</dbReference>
<dbReference type="Gene3D" id="1.10.357.10">
    <property type="entry name" value="Tetracycline Repressor, domain 2"/>
    <property type="match status" value="1"/>
</dbReference>
<dbReference type="Proteomes" id="UP001210690">
    <property type="component" value="Chromosome"/>
</dbReference>
<dbReference type="OrthoDB" id="9785164at2"/>
<organism evidence="6 9">
    <name type="scientific">Parvimonas micra</name>
    <dbReference type="NCBI Taxonomy" id="33033"/>
    <lineage>
        <taxon>Bacteria</taxon>
        <taxon>Bacillati</taxon>
        <taxon>Bacillota</taxon>
        <taxon>Tissierellia</taxon>
        <taxon>Tissierellales</taxon>
        <taxon>Peptoniphilaceae</taxon>
        <taxon>Parvimonas</taxon>
    </lineage>
</organism>
<reference evidence="7" key="2">
    <citation type="submission" date="2022-07" db="EMBL/GenBank/DDBJ databases">
        <title>Parvimonas micra travels from the subgingival sulcus of the human oral cavity to the colorectal adenocarcinoma.</title>
        <authorList>
            <person name="Conde-Perez K."/>
            <person name="Buetas E."/>
            <person name="Aja-Macaya P."/>
            <person name="Martin-De Arribas E."/>
            <person name="Iglesias-Corras I."/>
            <person name="Trigo-Tasende N."/>
            <person name="Nasser-Ali M."/>
            <person name="Estevez L.S."/>
            <person name="Rumbo-Feal S."/>
            <person name="Otero-Alen B."/>
            <person name="Noguera J.F."/>
            <person name="Concha A."/>
            <person name="Pardinas-Lopez S."/>
            <person name="Carda-Dieguez M."/>
            <person name="Gomez-Randulfe I."/>
            <person name="Martinez-Lago N."/>
            <person name="Ladra S."/>
            <person name="Aparicio L.A."/>
            <person name="Bou G."/>
            <person name="Mira A."/>
            <person name="Vallejo J.A."/>
            <person name="Poza M."/>
        </authorList>
    </citation>
    <scope>NUCLEOTIDE SEQUENCE</scope>
    <source>
        <strain evidence="8">PM102KC-G-1</strain>
        <strain evidence="7">PM79KC-AC-4</strain>
    </source>
</reference>
<dbReference type="FunFam" id="1.10.10.60:FF:000141">
    <property type="entry name" value="TetR family transcriptional regulator"/>
    <property type="match status" value="1"/>
</dbReference>
<keyword evidence="1" id="KW-0805">Transcription regulation</keyword>
<feature type="domain" description="HTH tetR-type" evidence="5">
    <location>
        <begin position="8"/>
        <end position="68"/>
    </location>
</feature>
<proteinExistence type="predicted"/>
<dbReference type="GO" id="GO:0003677">
    <property type="term" value="F:DNA binding"/>
    <property type="evidence" value="ECO:0007669"/>
    <property type="project" value="UniProtKB-UniRule"/>
</dbReference>